<gene>
    <name evidence="2" type="ORF">SAMN06295987_1011267</name>
</gene>
<dbReference type="AlphaFoldDB" id="A0A1U6H578"/>
<feature type="region of interest" description="Disordered" evidence="1">
    <location>
        <begin position="1"/>
        <end position="20"/>
    </location>
</feature>
<evidence type="ECO:0000313" key="3">
    <source>
        <dbReference type="Proteomes" id="UP000190989"/>
    </source>
</evidence>
<evidence type="ECO:0000256" key="1">
    <source>
        <dbReference type="SAM" id="MobiDB-lite"/>
    </source>
</evidence>
<dbReference type="Proteomes" id="UP000190989">
    <property type="component" value="Unassembled WGS sequence"/>
</dbReference>
<organism evidence="2 3">
    <name type="scientific">Novosphingobium mathurense</name>
    <dbReference type="NCBI Taxonomy" id="428990"/>
    <lineage>
        <taxon>Bacteria</taxon>
        <taxon>Pseudomonadati</taxon>
        <taxon>Pseudomonadota</taxon>
        <taxon>Alphaproteobacteria</taxon>
        <taxon>Sphingomonadales</taxon>
        <taxon>Sphingomonadaceae</taxon>
        <taxon>Novosphingobium</taxon>
    </lineage>
</organism>
<proteinExistence type="predicted"/>
<dbReference type="EMBL" id="FVZE01000001">
    <property type="protein sequence ID" value="SLJ90810.1"/>
    <property type="molecule type" value="Genomic_DNA"/>
</dbReference>
<reference evidence="3" key="1">
    <citation type="submission" date="2017-02" db="EMBL/GenBank/DDBJ databases">
        <authorList>
            <person name="Varghese N."/>
            <person name="Submissions S."/>
        </authorList>
    </citation>
    <scope>NUCLEOTIDE SEQUENCE [LARGE SCALE GENOMIC DNA]</scope>
    <source>
        <strain evidence="3">SM117</strain>
    </source>
</reference>
<dbReference type="RefSeq" id="WP_054947224.1">
    <property type="nucleotide sequence ID" value="NZ_FVZE01000001.1"/>
</dbReference>
<sequence length="94" mass="10544">MSDTPSTIQGEPEAPRGFGWNDSAELHKCADGGGLFHRFKTIRRGTVAQLIDFVMDLPAEKQNEYAIQKEGDHRLSIGEIRALFRRADFPKSPD</sequence>
<name>A0A1U6H578_9SPHN</name>
<evidence type="ECO:0000313" key="2">
    <source>
        <dbReference type="EMBL" id="SLJ90810.1"/>
    </source>
</evidence>
<keyword evidence="3" id="KW-1185">Reference proteome</keyword>
<protein>
    <submittedName>
        <fullName evidence="2">Uncharacterized protein</fullName>
    </submittedName>
</protein>
<accession>A0A1U6H578</accession>
<dbReference type="STRING" id="428990.SAMN06295987_1011267"/>